<evidence type="ECO:0000313" key="13">
    <source>
        <dbReference type="Proteomes" id="UP000009022"/>
    </source>
</evidence>
<comment type="function">
    <text evidence="9">Catalyzes the peptide bond hydrolysis in dipeptides having basic amino acids lysine, ornithine or arginine at C-terminus. Postulated to function in a metabolite repair mechanism by eliminating alternate dipeptide by-products formed during carnosine synthesis.</text>
</comment>
<dbReference type="PANTHER" id="PTHR30575:SF0">
    <property type="entry name" value="XAA-ARG DIPEPTIDASE"/>
    <property type="match status" value="1"/>
</dbReference>
<dbReference type="GO" id="GO:0051246">
    <property type="term" value="P:regulation of protein metabolic process"/>
    <property type="evidence" value="ECO:0007669"/>
    <property type="project" value="UniProtKB-ARBA"/>
</dbReference>
<proteinExistence type="inferred from homology"/>
<dbReference type="InterPro" id="IPR011650">
    <property type="entry name" value="Peptidase_M20_dimer"/>
</dbReference>
<dbReference type="GO" id="GO:0004180">
    <property type="term" value="F:carboxypeptidase activity"/>
    <property type="evidence" value="ECO:0007669"/>
    <property type="project" value="UniProtKB-KW"/>
</dbReference>
<comment type="catalytic activity">
    <reaction evidence="7">
        <text>N(2)-(4-aminobutanoyl)-L-lysine + H2O = 4-aminobutanoate + L-lysine</text>
        <dbReference type="Rhea" id="RHEA:59620"/>
        <dbReference type="ChEBI" id="CHEBI:15377"/>
        <dbReference type="ChEBI" id="CHEBI:32551"/>
        <dbReference type="ChEBI" id="CHEBI:59888"/>
        <dbReference type="ChEBI" id="CHEBI:143159"/>
        <dbReference type="EC" id="3.4.13.4"/>
    </reaction>
    <physiologicalReaction direction="left-to-right" evidence="7">
        <dbReference type="Rhea" id="RHEA:59621"/>
    </physiologicalReaction>
</comment>
<comment type="catalytic activity">
    <reaction evidence="4">
        <text>N(2)-(4-aminobutanoyl)-L-arginine + H2O = 4-aminobutanoate + L-arginine</text>
        <dbReference type="Rhea" id="RHEA:59628"/>
        <dbReference type="ChEBI" id="CHEBI:15377"/>
        <dbReference type="ChEBI" id="CHEBI:32682"/>
        <dbReference type="ChEBI" id="CHEBI:59888"/>
        <dbReference type="ChEBI" id="CHEBI:143158"/>
        <dbReference type="EC" id="3.4.13.4"/>
    </reaction>
    <physiologicalReaction direction="left-to-right" evidence="4">
        <dbReference type="Rhea" id="RHEA:59629"/>
    </physiologicalReaction>
</comment>
<dbReference type="InterPro" id="IPR002933">
    <property type="entry name" value="Peptidase_M20"/>
</dbReference>
<dbReference type="FunFam" id="3.30.70.360:FF:000004">
    <property type="entry name" value="Peptidase M20 domain-containing protein 2"/>
    <property type="match status" value="1"/>
</dbReference>
<dbReference type="GO" id="GO:0006508">
    <property type="term" value="P:proteolysis"/>
    <property type="evidence" value="ECO:0007669"/>
    <property type="project" value="UniProtKB-KW"/>
</dbReference>
<dbReference type="NCBIfam" id="TIGR01891">
    <property type="entry name" value="amidohydrolases"/>
    <property type="match status" value="1"/>
</dbReference>
<dbReference type="AlphaFoldDB" id="B3RLE5"/>
<evidence type="ECO:0000256" key="8">
    <source>
        <dbReference type="ARBA" id="ARBA00052488"/>
    </source>
</evidence>
<dbReference type="HOGENOM" id="CLU_031812_1_0_1"/>
<dbReference type="InterPro" id="IPR017439">
    <property type="entry name" value="Amidohydrolase"/>
</dbReference>
<evidence type="ECO:0000256" key="9">
    <source>
        <dbReference type="ARBA" id="ARBA00059388"/>
    </source>
</evidence>
<comment type="catalytic activity">
    <reaction evidence="6">
        <text>beta-alanyl-L-lysine + H2O = beta-alanine + L-lysine</text>
        <dbReference type="Rhea" id="RHEA:59608"/>
        <dbReference type="ChEBI" id="CHEBI:15377"/>
        <dbReference type="ChEBI" id="CHEBI:32551"/>
        <dbReference type="ChEBI" id="CHEBI:57966"/>
        <dbReference type="ChEBI" id="CHEBI:143161"/>
        <dbReference type="EC" id="3.4.13.4"/>
    </reaction>
    <physiologicalReaction direction="left-to-right" evidence="6">
        <dbReference type="Rhea" id="RHEA:59609"/>
    </physiologicalReaction>
</comment>
<dbReference type="CDD" id="cd05672">
    <property type="entry name" value="M20_ACY1L2-like"/>
    <property type="match status" value="1"/>
</dbReference>
<accession>B3RLE5</accession>
<dbReference type="OMA" id="SWNVPNI"/>
<evidence type="ECO:0000259" key="11">
    <source>
        <dbReference type="Pfam" id="PF07687"/>
    </source>
</evidence>
<feature type="domain" description="Peptidase M20 dimerisation" evidence="11">
    <location>
        <begin position="172"/>
        <end position="267"/>
    </location>
</feature>
<gene>
    <name evidence="12" type="ORF">TRIADDRAFT_19407</name>
</gene>
<dbReference type="SUPFAM" id="SSF55031">
    <property type="entry name" value="Bacterial exopeptidase dimerisation domain"/>
    <property type="match status" value="1"/>
</dbReference>
<reference evidence="12 13" key="1">
    <citation type="journal article" date="2008" name="Nature">
        <title>The Trichoplax genome and the nature of placozoans.</title>
        <authorList>
            <person name="Srivastava M."/>
            <person name="Begovic E."/>
            <person name="Chapman J."/>
            <person name="Putnam N.H."/>
            <person name="Hellsten U."/>
            <person name="Kawashima T."/>
            <person name="Kuo A."/>
            <person name="Mitros T."/>
            <person name="Salamov A."/>
            <person name="Carpenter M.L."/>
            <person name="Signorovitch A.Y."/>
            <person name="Moreno M.A."/>
            <person name="Kamm K."/>
            <person name="Grimwood J."/>
            <person name="Schmutz J."/>
            <person name="Shapiro H."/>
            <person name="Grigoriev I.V."/>
            <person name="Buss L.W."/>
            <person name="Schierwater B."/>
            <person name="Dellaporta S.L."/>
            <person name="Rokhsar D.S."/>
        </authorList>
    </citation>
    <scope>NUCLEOTIDE SEQUENCE [LARGE SCALE GENOMIC DNA]</scope>
    <source>
        <strain evidence="12 13">Grell-BS-1999</strain>
    </source>
</reference>
<dbReference type="RefSeq" id="XP_002108732.1">
    <property type="nucleotide sequence ID" value="XM_002108696.1"/>
</dbReference>
<sequence length="399" mass="43568">MSVDELKKVAIQAIDERDGQLFDINQQLHKNPELLFEEHKAHDLLTNYLEKEGFQVDRGHVIPTAFRATFARGKGPKMCIICEYDALPEIGHACGHNLIAEAGIGAAVGIKAAIESSQNDLGQVVVYGTPAEEGGGGKITMIKEGCFDDIDVAMMVHPCTYEAGFANVLAHMSLTITYEGQNAHASAYPWEGINALDAAVQAYVNISTMRQQFKPSWRIHGIIADGGVKPNIIPSKTVLEYGIRAPTDAEIQELRRKCEHCFQSAAEATGCSVQIVFNDICGDYYAPLLNNLQLVEMYERNAESFGMKFPTLSDQKTLPAASTDMGNISRVVASIQPYYTIGSSGVNHTIEFAEASASEFGHRQTIIAAKSMAMTCLEVMTNPELLVNIKSEFHSNSKS</sequence>
<dbReference type="FunFam" id="3.40.630.10:FF:000039">
    <property type="entry name" value="Peptidase M20 domain-containing protein 2"/>
    <property type="match status" value="1"/>
</dbReference>
<dbReference type="eggNOG" id="ENOG502QQPD">
    <property type="taxonomic scope" value="Eukaryota"/>
</dbReference>
<comment type="catalytic activity">
    <reaction evidence="5">
        <text>N(2)-(4-aminobutanoyl)-L-ornithine + H2O = 4-aminobutanoate + L-ornithine</text>
        <dbReference type="Rhea" id="RHEA:59624"/>
        <dbReference type="ChEBI" id="CHEBI:15377"/>
        <dbReference type="ChEBI" id="CHEBI:46911"/>
        <dbReference type="ChEBI" id="CHEBI:59888"/>
        <dbReference type="ChEBI" id="CHEBI:143160"/>
        <dbReference type="EC" id="3.4.13.4"/>
    </reaction>
    <physiologicalReaction direction="left-to-right" evidence="5">
        <dbReference type="Rhea" id="RHEA:59625"/>
    </physiologicalReaction>
</comment>
<dbReference type="Gene3D" id="3.40.630.10">
    <property type="entry name" value="Zn peptidases"/>
    <property type="match status" value="1"/>
</dbReference>
<dbReference type="InterPro" id="IPR017144">
    <property type="entry name" value="Xaa-Arg_dipeptidase"/>
</dbReference>
<dbReference type="SUPFAM" id="SSF53187">
    <property type="entry name" value="Zn-dependent exopeptidases"/>
    <property type="match status" value="1"/>
</dbReference>
<dbReference type="InParanoid" id="B3RLE5"/>
<dbReference type="Gene3D" id="3.30.70.360">
    <property type="match status" value="1"/>
</dbReference>
<keyword evidence="2" id="KW-0645">Protease</keyword>
<evidence type="ECO:0000256" key="10">
    <source>
        <dbReference type="PIRNR" id="PIRNR037226"/>
    </source>
</evidence>
<dbReference type="PIRSF" id="PIRSF037226">
    <property type="entry name" value="Amidohydrolase_ACY1L2_prd"/>
    <property type="match status" value="1"/>
</dbReference>
<organism evidence="12 13">
    <name type="scientific">Trichoplax adhaerens</name>
    <name type="common">Trichoplax reptans</name>
    <dbReference type="NCBI Taxonomy" id="10228"/>
    <lineage>
        <taxon>Eukaryota</taxon>
        <taxon>Metazoa</taxon>
        <taxon>Placozoa</taxon>
        <taxon>Uniplacotomia</taxon>
        <taxon>Trichoplacea</taxon>
        <taxon>Trichoplacidae</taxon>
        <taxon>Trichoplax</taxon>
    </lineage>
</organism>
<evidence type="ECO:0000256" key="2">
    <source>
        <dbReference type="ARBA" id="ARBA00022670"/>
    </source>
</evidence>
<evidence type="ECO:0000256" key="3">
    <source>
        <dbReference type="ARBA" id="ARBA00022801"/>
    </source>
</evidence>
<evidence type="ECO:0000313" key="12">
    <source>
        <dbReference type="EMBL" id="EDV29530.1"/>
    </source>
</evidence>
<dbReference type="KEGG" id="tad:TRIADDRAFT_19407"/>
<dbReference type="OrthoDB" id="6119954at2759"/>
<dbReference type="EMBL" id="DS985241">
    <property type="protein sequence ID" value="EDV29530.1"/>
    <property type="molecule type" value="Genomic_DNA"/>
</dbReference>
<dbReference type="PhylomeDB" id="B3RLE5"/>
<name>B3RLE5_TRIAD</name>
<dbReference type="Pfam" id="PF01546">
    <property type="entry name" value="Peptidase_M20"/>
    <property type="match status" value="1"/>
</dbReference>
<evidence type="ECO:0000256" key="7">
    <source>
        <dbReference type="ARBA" id="ARBA00051262"/>
    </source>
</evidence>
<dbReference type="Proteomes" id="UP000009022">
    <property type="component" value="Unassembled WGS sequence"/>
</dbReference>
<evidence type="ECO:0000256" key="1">
    <source>
        <dbReference type="ARBA" id="ARBA00022645"/>
    </source>
</evidence>
<keyword evidence="13" id="KW-1185">Reference proteome</keyword>
<evidence type="ECO:0000256" key="4">
    <source>
        <dbReference type="ARBA" id="ARBA00050333"/>
    </source>
</evidence>
<dbReference type="InterPro" id="IPR036264">
    <property type="entry name" value="Bact_exopeptidase_dim_dom"/>
</dbReference>
<dbReference type="GeneID" id="6749170"/>
<comment type="similarity">
    <text evidence="10">Belongs to the peptidase M20A family.</text>
</comment>
<evidence type="ECO:0000256" key="5">
    <source>
        <dbReference type="ARBA" id="ARBA00050966"/>
    </source>
</evidence>
<dbReference type="CTD" id="6749170"/>
<dbReference type="Pfam" id="PF07687">
    <property type="entry name" value="M20_dimer"/>
    <property type="match status" value="1"/>
</dbReference>
<comment type="catalytic activity">
    <reaction evidence="8">
        <text>beta-alanyl-L-ornithine + H2O = beta-alanine + L-ornithine</text>
        <dbReference type="Rhea" id="RHEA:59612"/>
        <dbReference type="ChEBI" id="CHEBI:15377"/>
        <dbReference type="ChEBI" id="CHEBI:46911"/>
        <dbReference type="ChEBI" id="CHEBI:57966"/>
        <dbReference type="ChEBI" id="CHEBI:143162"/>
        <dbReference type="EC" id="3.4.13.4"/>
    </reaction>
    <physiologicalReaction direction="left-to-right" evidence="8">
        <dbReference type="Rhea" id="RHEA:59613"/>
    </physiologicalReaction>
</comment>
<evidence type="ECO:0000256" key="6">
    <source>
        <dbReference type="ARBA" id="ARBA00051059"/>
    </source>
</evidence>
<keyword evidence="1" id="KW-0121">Carboxypeptidase</keyword>
<dbReference type="FunCoup" id="B3RLE5">
    <property type="interactions" value="74"/>
</dbReference>
<keyword evidence="3" id="KW-0378">Hydrolase</keyword>
<dbReference type="InterPro" id="IPR052030">
    <property type="entry name" value="Peptidase_M20/M20A_hydrolases"/>
</dbReference>
<protein>
    <recommendedName>
        <fullName evidence="10">Peptidase M20 domain-containing protein 2</fullName>
    </recommendedName>
</protein>
<dbReference type="GO" id="GO:0016805">
    <property type="term" value="F:dipeptidase activity"/>
    <property type="evidence" value="ECO:0000318"/>
    <property type="project" value="GO_Central"/>
</dbReference>
<dbReference type="PANTHER" id="PTHR30575">
    <property type="entry name" value="PEPTIDASE M20"/>
    <property type="match status" value="1"/>
</dbReference>